<evidence type="ECO:0000256" key="8">
    <source>
        <dbReference type="ARBA" id="ARBA00022841"/>
    </source>
</evidence>
<dbReference type="GO" id="GO:0016746">
    <property type="term" value="F:acyltransferase activity"/>
    <property type="evidence" value="ECO:0007669"/>
    <property type="project" value="UniProtKB-KW"/>
</dbReference>
<feature type="transmembrane region" description="Helical" evidence="14">
    <location>
        <begin position="429"/>
        <end position="448"/>
    </location>
</feature>
<evidence type="ECO:0000256" key="10">
    <source>
        <dbReference type="ARBA" id="ARBA00023136"/>
    </source>
</evidence>
<protein>
    <recommendedName>
        <fullName evidence="4">Probable alginate O-acetylase AlgI</fullName>
    </recommendedName>
    <alternativeName>
        <fullName evidence="12">Alginate biosynthesis protein AlgI</fullName>
    </alternativeName>
</protein>
<evidence type="ECO:0000256" key="2">
    <source>
        <dbReference type="ARBA" id="ARBA00005182"/>
    </source>
</evidence>
<evidence type="ECO:0000313" key="15">
    <source>
        <dbReference type="EMBL" id="SIQ93282.1"/>
    </source>
</evidence>
<evidence type="ECO:0000256" key="6">
    <source>
        <dbReference type="ARBA" id="ARBA00022679"/>
    </source>
</evidence>
<dbReference type="Proteomes" id="UP000186308">
    <property type="component" value="Unassembled WGS sequence"/>
</dbReference>
<evidence type="ECO:0000256" key="3">
    <source>
        <dbReference type="ARBA" id="ARBA00010323"/>
    </source>
</evidence>
<dbReference type="PIRSF" id="PIRSF016636">
    <property type="entry name" value="AlgI_DltB"/>
    <property type="match status" value="1"/>
</dbReference>
<feature type="transmembrane region" description="Helical" evidence="14">
    <location>
        <begin position="460"/>
        <end position="479"/>
    </location>
</feature>
<evidence type="ECO:0000256" key="1">
    <source>
        <dbReference type="ARBA" id="ARBA00004651"/>
    </source>
</evidence>
<dbReference type="PIRSF" id="PIRSF500217">
    <property type="entry name" value="AlgI"/>
    <property type="match status" value="1"/>
</dbReference>
<comment type="similarity">
    <text evidence="3 13">Belongs to the membrane-bound acyltransferase family.</text>
</comment>
<gene>
    <name evidence="15" type="ORF">SAMN05421828_1128</name>
</gene>
<feature type="transmembrane region" description="Helical" evidence="14">
    <location>
        <begin position="217"/>
        <end position="240"/>
    </location>
</feature>
<evidence type="ECO:0000256" key="9">
    <source>
        <dbReference type="ARBA" id="ARBA00022989"/>
    </source>
</evidence>
<evidence type="ECO:0000256" key="5">
    <source>
        <dbReference type="ARBA" id="ARBA00022475"/>
    </source>
</evidence>
<evidence type="ECO:0000256" key="12">
    <source>
        <dbReference type="ARBA" id="ARBA00031030"/>
    </source>
</evidence>
<dbReference type="PANTHER" id="PTHR13285">
    <property type="entry name" value="ACYLTRANSFERASE"/>
    <property type="match status" value="1"/>
</dbReference>
<evidence type="ECO:0000256" key="4">
    <source>
        <dbReference type="ARBA" id="ARBA00016084"/>
    </source>
</evidence>
<keyword evidence="7 14" id="KW-0812">Transmembrane</keyword>
<feature type="transmembrane region" description="Helical" evidence="14">
    <location>
        <begin position="314"/>
        <end position="335"/>
    </location>
</feature>
<feature type="transmembrane region" description="Helical" evidence="14">
    <location>
        <begin position="78"/>
        <end position="98"/>
    </location>
</feature>
<keyword evidence="9 14" id="KW-1133">Transmembrane helix</keyword>
<dbReference type="AlphaFoldDB" id="A0A8G2FED2"/>
<evidence type="ECO:0000256" key="14">
    <source>
        <dbReference type="SAM" id="Phobius"/>
    </source>
</evidence>
<keyword evidence="8" id="KW-0016">Alginate biosynthesis</keyword>
<evidence type="ECO:0000256" key="13">
    <source>
        <dbReference type="PIRNR" id="PIRNR016636"/>
    </source>
</evidence>
<accession>A0A8G2FED2</accession>
<dbReference type="InterPro" id="IPR004299">
    <property type="entry name" value="MBOAT_fam"/>
</dbReference>
<comment type="pathway">
    <text evidence="2">Glycan biosynthesis; alginate biosynthesis.</text>
</comment>
<comment type="caution">
    <text evidence="15">The sequence shown here is derived from an EMBL/GenBank/DDBJ whole genome shotgun (WGS) entry which is preliminary data.</text>
</comment>
<feature type="transmembrane region" description="Helical" evidence="14">
    <location>
        <begin position="148"/>
        <end position="168"/>
    </location>
</feature>
<dbReference type="Pfam" id="PF03062">
    <property type="entry name" value="MBOAT"/>
    <property type="match status" value="1"/>
</dbReference>
<proteinExistence type="inferred from homology"/>
<keyword evidence="11 13" id="KW-0012">Acyltransferase</keyword>
<keyword evidence="16" id="KW-1185">Reference proteome</keyword>
<dbReference type="PANTHER" id="PTHR13285:SF23">
    <property type="entry name" value="TEICHOIC ACID D-ALANYLTRANSFERASE"/>
    <property type="match status" value="1"/>
</dbReference>
<keyword evidence="10 13" id="KW-0472">Membrane</keyword>
<comment type="subcellular location">
    <subcellularLocation>
        <location evidence="1">Cell membrane</location>
        <topology evidence="1">Multi-pass membrane protein</topology>
    </subcellularLocation>
</comment>
<feature type="transmembrane region" description="Helical" evidence="14">
    <location>
        <begin position="355"/>
        <end position="375"/>
    </location>
</feature>
<dbReference type="InterPro" id="IPR051085">
    <property type="entry name" value="MB_O-acyltransferase"/>
</dbReference>
<organism evidence="15 16">
    <name type="scientific">Acidiphilium rubrum</name>
    <dbReference type="NCBI Taxonomy" id="526"/>
    <lineage>
        <taxon>Bacteria</taxon>
        <taxon>Pseudomonadati</taxon>
        <taxon>Pseudomonadota</taxon>
        <taxon>Alphaproteobacteria</taxon>
        <taxon>Acetobacterales</taxon>
        <taxon>Acidocellaceae</taxon>
        <taxon>Acidiphilium</taxon>
    </lineage>
</organism>
<evidence type="ECO:0000313" key="16">
    <source>
        <dbReference type="Proteomes" id="UP000186308"/>
    </source>
</evidence>
<dbReference type="GO" id="GO:0042121">
    <property type="term" value="P:alginic acid biosynthetic process"/>
    <property type="evidence" value="ECO:0007669"/>
    <property type="project" value="UniProtKB-KW"/>
</dbReference>
<dbReference type="InterPro" id="IPR024194">
    <property type="entry name" value="Ac/AlaTfrase_AlgI/DltB"/>
</dbReference>
<dbReference type="GO" id="GO:0005886">
    <property type="term" value="C:plasma membrane"/>
    <property type="evidence" value="ECO:0007669"/>
    <property type="project" value="UniProtKB-SubCell"/>
</dbReference>
<feature type="transmembrane region" description="Helical" evidence="14">
    <location>
        <begin position="387"/>
        <end position="409"/>
    </location>
</feature>
<evidence type="ECO:0000256" key="7">
    <source>
        <dbReference type="ARBA" id="ARBA00022692"/>
    </source>
</evidence>
<sequence length="487" mass="54033">MLFNSSVFVVGFLPLFLAGFALAGWCWGGRAALVVLLVASLVFYGWWRPVFVPLLVGSIIGNFGLVRVMRRSRARWRFWWLVVGLVTDLGLLAWFKYAGLLVATGAGWLGVRAPDLGIVLPLGISFFTFQQVMYLVDSYRDEALVCGFLDYACFVGFFAHLLAGPIVRPREIVPQFAALDGRVRRDDLVAGLEVFLLGLAKKLVLADSLARFADPGFRAAAGGHSLSLVEAWVALLAYGAQIYFDFSGYSDMAIGLARMVGVRFPLNFRSPYQARDIADFWRRWNMTLSGFLRDYLYIPLGGNRHGAVRRNVNLMITMLLGGLWHGAAWRFMAWGGLHGLYLIVNQQWRRTGWRLPARVAQAVTVLAVLIAWVPFRADNLRACWIMLRGLCGAAGVLLPAMIVKALPILRHVVTSVPVLPYLGAARTMSVVQAAALLALTWGIILLAPDIHTLRERGRNAALVAGFAFSVQALFFAPFARPFIYFQF</sequence>
<keyword evidence="5 13" id="KW-1003">Cell membrane</keyword>
<feature type="transmembrane region" description="Helical" evidence="14">
    <location>
        <begin position="118"/>
        <end position="136"/>
    </location>
</feature>
<dbReference type="OrthoDB" id="139172at2"/>
<keyword evidence="6 13" id="KW-0808">Transferase</keyword>
<name>A0A8G2FED2_ACIRU</name>
<feature type="transmembrane region" description="Helical" evidence="14">
    <location>
        <begin position="47"/>
        <end position="66"/>
    </location>
</feature>
<evidence type="ECO:0000256" key="11">
    <source>
        <dbReference type="ARBA" id="ARBA00023315"/>
    </source>
</evidence>
<reference evidence="15 16" key="1">
    <citation type="submission" date="2017-01" db="EMBL/GenBank/DDBJ databases">
        <authorList>
            <person name="Varghese N."/>
            <person name="Submissions S."/>
        </authorList>
    </citation>
    <scope>NUCLEOTIDE SEQUENCE [LARGE SCALE GENOMIC DNA]</scope>
    <source>
        <strain evidence="15 16">ATCC 35905</strain>
    </source>
</reference>
<dbReference type="EMBL" id="FTNE01000012">
    <property type="protein sequence ID" value="SIQ93282.1"/>
    <property type="molecule type" value="Genomic_DNA"/>
</dbReference>
<dbReference type="InterPro" id="IPR028362">
    <property type="entry name" value="AlgI"/>
</dbReference>